<evidence type="ECO:0000313" key="3">
    <source>
        <dbReference type="EMBL" id="KAI1879297.1"/>
    </source>
</evidence>
<dbReference type="PANTHER" id="PTHR10039">
    <property type="entry name" value="AMELOGENIN"/>
    <property type="match status" value="1"/>
</dbReference>
<feature type="domain" description="Nephrocystin 3-like N-terminal" evidence="2">
    <location>
        <begin position="386"/>
        <end position="560"/>
    </location>
</feature>
<dbReference type="Proteomes" id="UP000829685">
    <property type="component" value="Unassembled WGS sequence"/>
</dbReference>
<dbReference type="Pfam" id="PF24883">
    <property type="entry name" value="NPHP3_N"/>
    <property type="match status" value="1"/>
</dbReference>
<dbReference type="SUPFAM" id="SSF52540">
    <property type="entry name" value="P-loop containing nucleoside triphosphate hydrolases"/>
    <property type="match status" value="1"/>
</dbReference>
<sequence>MDPLSALAIAAAVIQFVDFGGRLLHKKWVRKLSPKDDESKQAAYHAPREEAELVRNTKELLQLVDDVRKCSKQFGPSQRSSLAEKQILKVCEDCEAFSSKFQNLIDDIRKSRPQRLTVDGTPRNQVGRELLDGILKKPAKVGTSQYPSIDYDGLALLGGIWTHDQIDGANRQLATIKHQMVTSMIFSLWEDSKEAKKRELHLCQQLEDLTAILGKVKISTMMSKHNLEMFDLSDQSSPISGMVEDLSRSLSEDQNIRTISPARKTKECIADALIPIIKAARTPGFTRVDEDIFSELGGDSPGLLKGIRQTLVDTIWNRKWIIDSDTIIPDGRPMAHQVNLTKLAEALITDLSYEAMGRREEAIPKNFRSTYQWIFHTTPPDGEGKLQWHNFPQWLEADSNTVYWITGKPGSGKSTMMKYIIEHPSTAFHLEKWSAPLPPYIMKYYAWIGGNDMQKSWIGLKRSLLCQAFSIDNKLIPFVSPRRFMFAKIFRNPQQLPAWSSWEIEESFGRLLSQCGQSFKLALFVDGLDEFDMLPNQVLDLIREVTKVSQDCIKVCVASRPWTEFDDEFYGNPLLEMHLLTFDDLRSFVKTQLDENRGFDEMRRIYSEEAELLVGDVVTKARGVFLWVSLVMETLLECLTAGDSMTDLKDCIRALPLDISSLYDSIWARILPQNKAKASWMIQLSVASYGPLSSFSMWLAEEITSRKVRIDDLVGIKSLSVKTVKRRLASRTRGLLEIPEGGTFVDFPHRTARDWALQAHVWEDICSSYGENAYDPYMTLFEIHVLTIADRKEILDYSHGSFWIAIAKVLSYAYKAQATAANTPRLIELMDTLNVKSSTAYLSAQVAWPERDRTDNYHQHWYEKQRICSSKDSPKNTFVGLTAQFSIFPYVQEHIRRQVTDGRVSLGLTATKRTIGILENAVFGHKYFMDEGFDPPFELPPIATQERHQMVQFLVSQGATQAKTHSQAGFIDLVEELRRLGKLNAEDRDYYDKVEQSLKSRPKKGVKRRLILSILRLTR</sequence>
<gene>
    <name evidence="3" type="ORF">JX265_002251</name>
</gene>
<name>A0A9Q0ATB8_9PEZI</name>
<proteinExistence type="predicted"/>
<protein>
    <recommendedName>
        <fullName evidence="2">Nephrocystin 3-like N-terminal domain-containing protein</fullName>
    </recommendedName>
</protein>
<evidence type="ECO:0000256" key="1">
    <source>
        <dbReference type="ARBA" id="ARBA00022737"/>
    </source>
</evidence>
<comment type="caution">
    <text evidence="3">The sequence shown here is derived from an EMBL/GenBank/DDBJ whole genome shotgun (WGS) entry which is preliminary data.</text>
</comment>
<accession>A0A9Q0ATB8</accession>
<reference evidence="3" key="1">
    <citation type="submission" date="2021-03" db="EMBL/GenBank/DDBJ databases">
        <title>Revisited historic fungal species revealed as producer of novel bioactive compounds through whole genome sequencing and comparative genomics.</title>
        <authorList>
            <person name="Vignolle G.A."/>
            <person name="Hochenegger N."/>
            <person name="Mach R.L."/>
            <person name="Mach-Aigner A.R."/>
            <person name="Javad Rahimi M."/>
            <person name="Salim K.A."/>
            <person name="Chan C.M."/>
            <person name="Lim L.B.L."/>
            <person name="Cai F."/>
            <person name="Druzhinina I.S."/>
            <person name="U'Ren J.M."/>
            <person name="Derntl C."/>
        </authorList>
    </citation>
    <scope>NUCLEOTIDE SEQUENCE</scope>
    <source>
        <strain evidence="3">TUCIM 5799</strain>
    </source>
</reference>
<keyword evidence="4" id="KW-1185">Reference proteome</keyword>
<dbReference type="InterPro" id="IPR027417">
    <property type="entry name" value="P-loop_NTPase"/>
</dbReference>
<dbReference type="InterPro" id="IPR056884">
    <property type="entry name" value="NPHP3-like_N"/>
</dbReference>
<evidence type="ECO:0000259" key="2">
    <source>
        <dbReference type="Pfam" id="PF24883"/>
    </source>
</evidence>
<dbReference type="PANTHER" id="PTHR10039:SF5">
    <property type="entry name" value="NACHT DOMAIN-CONTAINING PROTEIN"/>
    <property type="match status" value="1"/>
</dbReference>
<dbReference type="Gene3D" id="3.40.50.300">
    <property type="entry name" value="P-loop containing nucleotide triphosphate hydrolases"/>
    <property type="match status" value="1"/>
</dbReference>
<evidence type="ECO:0000313" key="4">
    <source>
        <dbReference type="Proteomes" id="UP000829685"/>
    </source>
</evidence>
<dbReference type="AlphaFoldDB" id="A0A9Q0ATB8"/>
<dbReference type="EMBL" id="JAFIMR010000004">
    <property type="protein sequence ID" value="KAI1879297.1"/>
    <property type="molecule type" value="Genomic_DNA"/>
</dbReference>
<organism evidence="3 4">
    <name type="scientific">Neoarthrinium moseri</name>
    <dbReference type="NCBI Taxonomy" id="1658444"/>
    <lineage>
        <taxon>Eukaryota</taxon>
        <taxon>Fungi</taxon>
        <taxon>Dikarya</taxon>
        <taxon>Ascomycota</taxon>
        <taxon>Pezizomycotina</taxon>
        <taxon>Sordariomycetes</taxon>
        <taxon>Xylariomycetidae</taxon>
        <taxon>Amphisphaeriales</taxon>
        <taxon>Apiosporaceae</taxon>
        <taxon>Neoarthrinium</taxon>
    </lineage>
</organism>
<keyword evidence="1" id="KW-0677">Repeat</keyword>